<dbReference type="EMBL" id="JACHXW010000021">
    <property type="protein sequence ID" value="MBB3155031.1"/>
    <property type="molecule type" value="Genomic_DNA"/>
</dbReference>
<dbReference type="InterPro" id="IPR019292">
    <property type="entry name" value="McrC"/>
</dbReference>
<proteinExistence type="predicted"/>
<comment type="caution">
    <text evidence="1">The sequence shown here is derived from an EMBL/GenBank/DDBJ whole genome shotgun (WGS) entry which is preliminary data.</text>
</comment>
<sequence length="419" mass="48446">MKHIVVTECFDSIPISDIMSKGCLTAVEADELVGYVRKHRLDGDNIIVSRQEIVFINYVGFIQLRSCSIEILPKVSGNDPVQSRRVLLRMLQRSGFLDIHESQISRLTIEKMNLFEIIAYLFTSKLSVELRKGLVRSYRREHGDLQLVKGKIDIQRQVRRESMMQPGVSCVYDEFEVNNPLNQVLKAGLQIVRSRSMNSSTKKKAMSSLTIMDEVDSVLIAIEQLDLIGFDRTNRRYQHSFQLAKLLINRSSPLFSQGGSTNSSILFKMNELFEAYMAYLVRKNWHDVTVHDRSCKLLIKEGSERGVFQLEPDILVINRQGKQIIIDTKWKMIHSDRSRHGVKREDFFQMYAYLTRYKDVSEVVLLYPYHEGINASGVQLESWYLEGEPGKKLKVYSIHYEDEQSAEEELKGMIDSIKM</sequence>
<evidence type="ECO:0000313" key="1">
    <source>
        <dbReference type="EMBL" id="MBB3155031.1"/>
    </source>
</evidence>
<evidence type="ECO:0000313" key="2">
    <source>
        <dbReference type="Proteomes" id="UP000518605"/>
    </source>
</evidence>
<dbReference type="PANTHER" id="PTHR38733">
    <property type="entry name" value="PROTEIN MCRC"/>
    <property type="match status" value="1"/>
</dbReference>
<dbReference type="Pfam" id="PF10117">
    <property type="entry name" value="McrBC"/>
    <property type="match status" value="1"/>
</dbReference>
<keyword evidence="2" id="KW-1185">Reference proteome</keyword>
<gene>
    <name evidence="1" type="ORF">FHS16_005138</name>
</gene>
<reference evidence="1 2" key="1">
    <citation type="submission" date="2020-08" db="EMBL/GenBank/DDBJ databases">
        <title>Genomic Encyclopedia of Type Strains, Phase III (KMG-III): the genomes of soil and plant-associated and newly described type strains.</title>
        <authorList>
            <person name="Whitman W."/>
        </authorList>
    </citation>
    <scope>NUCLEOTIDE SEQUENCE [LARGE SCALE GENOMIC DNA]</scope>
    <source>
        <strain evidence="1 2">CECT 8234</strain>
    </source>
</reference>
<name>A0A7W5CC73_9BACL</name>
<dbReference type="AlphaFoldDB" id="A0A7W5CC73"/>
<dbReference type="Proteomes" id="UP000518605">
    <property type="component" value="Unassembled WGS sequence"/>
</dbReference>
<dbReference type="PANTHER" id="PTHR38733:SF1">
    <property type="entry name" value="TYPE IV METHYL-DIRECTED RESTRICTION ENZYME ECOKMCRBC"/>
    <property type="match status" value="1"/>
</dbReference>
<accession>A0A7W5CC73</accession>
<protein>
    <submittedName>
        <fullName evidence="1">5-methylcytosine-specific restriction enzyme subunit McrC</fullName>
    </submittedName>
</protein>
<dbReference type="RefSeq" id="WP_183569349.1">
    <property type="nucleotide sequence ID" value="NZ_CBCSLB010000020.1"/>
</dbReference>
<organism evidence="1 2">
    <name type="scientific">Paenibacillus endophyticus</name>
    <dbReference type="NCBI Taxonomy" id="1294268"/>
    <lineage>
        <taxon>Bacteria</taxon>
        <taxon>Bacillati</taxon>
        <taxon>Bacillota</taxon>
        <taxon>Bacilli</taxon>
        <taxon>Bacillales</taxon>
        <taxon>Paenibacillaceae</taxon>
        <taxon>Paenibacillus</taxon>
    </lineage>
</organism>